<evidence type="ECO:0000259" key="9">
    <source>
        <dbReference type="Pfam" id="PF03787"/>
    </source>
</evidence>
<comment type="similarity">
    <text evidence="1">Belongs to the CRISPR-associated Csm3 family.</text>
</comment>
<evidence type="ECO:0000256" key="1">
    <source>
        <dbReference type="ARBA" id="ARBA00006342"/>
    </source>
</evidence>
<dbReference type="AlphaFoldDB" id="A0A7C3SNA1"/>
<keyword evidence="3" id="KW-0540">Nuclease</keyword>
<dbReference type="GO" id="GO:0016787">
    <property type="term" value="F:hydrolase activity"/>
    <property type="evidence" value="ECO:0007669"/>
    <property type="project" value="UniProtKB-KW"/>
</dbReference>
<name>A0A7C3SNA1_9BACT</name>
<evidence type="ECO:0000256" key="5">
    <source>
        <dbReference type="ARBA" id="ARBA00022801"/>
    </source>
</evidence>
<dbReference type="Pfam" id="PF03787">
    <property type="entry name" value="RAMPs"/>
    <property type="match status" value="1"/>
</dbReference>
<keyword evidence="5" id="KW-0378">Hydrolase</keyword>
<evidence type="ECO:0000256" key="8">
    <source>
        <dbReference type="ARBA" id="ARBA00033183"/>
    </source>
</evidence>
<dbReference type="InterPro" id="IPR052216">
    <property type="entry name" value="CRISPR_Csm3_endoribonuclease"/>
</dbReference>
<dbReference type="PANTHER" id="PTHR35579:SF3">
    <property type="entry name" value="CRISPR SYSTEM CMS ENDORIBONUCLEASE CSM3"/>
    <property type="match status" value="1"/>
</dbReference>
<feature type="domain" description="CRISPR type III-associated protein" evidence="9">
    <location>
        <begin position="15"/>
        <end position="231"/>
    </location>
</feature>
<comment type="caution">
    <text evidence="10">The sequence shown here is derived from an EMBL/GenBank/DDBJ whole genome shotgun (WGS) entry which is preliminary data.</text>
</comment>
<dbReference type="InterPro" id="IPR013412">
    <property type="entry name" value="CRISPR-assoc_RAMP_Csm3"/>
</dbReference>
<evidence type="ECO:0000256" key="2">
    <source>
        <dbReference type="ARBA" id="ARBA00022150"/>
    </source>
</evidence>
<evidence type="ECO:0000256" key="3">
    <source>
        <dbReference type="ARBA" id="ARBA00022722"/>
    </source>
</evidence>
<dbReference type="GO" id="GO:0051607">
    <property type="term" value="P:defense response to virus"/>
    <property type="evidence" value="ECO:0007669"/>
    <property type="project" value="UniProtKB-KW"/>
</dbReference>
<keyword evidence="6" id="KW-0694">RNA-binding</keyword>
<dbReference type="PANTHER" id="PTHR35579">
    <property type="entry name" value="CRISPR SYSTEM CMS ENDORIBONUCLEASE CSM3"/>
    <property type="match status" value="1"/>
</dbReference>
<reference evidence="10" key="1">
    <citation type="journal article" date="2020" name="mSystems">
        <title>Genome- and Community-Level Interaction Insights into Carbon Utilization and Element Cycling Functions of Hydrothermarchaeota in Hydrothermal Sediment.</title>
        <authorList>
            <person name="Zhou Z."/>
            <person name="Liu Y."/>
            <person name="Xu W."/>
            <person name="Pan J."/>
            <person name="Luo Z.H."/>
            <person name="Li M."/>
        </authorList>
    </citation>
    <scope>NUCLEOTIDE SEQUENCE [LARGE SCALE GENOMIC DNA]</scope>
    <source>
        <strain evidence="10">SpSt-751</strain>
    </source>
</reference>
<evidence type="ECO:0000256" key="7">
    <source>
        <dbReference type="ARBA" id="ARBA00023118"/>
    </source>
</evidence>
<sequence>MKELKLQKIYEITGKIELLTGLHIGSGNTEMHIGGVDNLVVKHPYTNEPYIPGSSLKGKIRSLLEYYFGLPTYTKEVDEGSGGITSYKLLENNPNQNKVEIPDEIKNKAKIILKLFGLSGAEEKGLEEIGPTRVAFSDCFFTEEFRSKLEKERLPFTEIKAENRINRITGTAKDPRFTERVPAGAKFDFRITLKIYSKDDENLLEVLLKGMKLLELDYLGGCGSRGYGRIKFDFDNEDIKQKFEQIKLFD</sequence>
<evidence type="ECO:0000256" key="6">
    <source>
        <dbReference type="ARBA" id="ARBA00022884"/>
    </source>
</evidence>
<proteinExistence type="inferred from homology"/>
<protein>
    <recommendedName>
        <fullName evidence="2">CRISPR system Cms endoribonuclease Csm3</fullName>
    </recommendedName>
    <alternativeName>
        <fullName evidence="8">CRISPR type III A-associated RAMP protein Csm3</fullName>
    </alternativeName>
</protein>
<dbReference type="InterPro" id="IPR005537">
    <property type="entry name" value="RAMP_III_fam"/>
</dbReference>
<dbReference type="GO" id="GO:0004519">
    <property type="term" value="F:endonuclease activity"/>
    <property type="evidence" value="ECO:0007669"/>
    <property type="project" value="UniProtKB-KW"/>
</dbReference>
<dbReference type="EMBL" id="DTGA01000100">
    <property type="protein sequence ID" value="HGB31100.1"/>
    <property type="molecule type" value="Genomic_DNA"/>
</dbReference>
<gene>
    <name evidence="10" type="primary">csm3</name>
    <name evidence="10" type="ORF">ENV35_04415</name>
</gene>
<dbReference type="GO" id="GO:0003723">
    <property type="term" value="F:RNA binding"/>
    <property type="evidence" value="ECO:0007669"/>
    <property type="project" value="UniProtKB-KW"/>
</dbReference>
<dbReference type="NCBIfam" id="TIGR02582">
    <property type="entry name" value="cas7_TM1809"/>
    <property type="match status" value="1"/>
</dbReference>
<keyword evidence="4" id="KW-0255">Endonuclease</keyword>
<keyword evidence="7" id="KW-0051">Antiviral defense</keyword>
<evidence type="ECO:0000256" key="4">
    <source>
        <dbReference type="ARBA" id="ARBA00022759"/>
    </source>
</evidence>
<evidence type="ECO:0000313" key="10">
    <source>
        <dbReference type="EMBL" id="HGB31100.1"/>
    </source>
</evidence>
<accession>A0A7C3SNA1</accession>
<organism evidence="10">
    <name type="scientific">Dictyoglomus turgidum</name>
    <dbReference type="NCBI Taxonomy" id="513050"/>
    <lineage>
        <taxon>Bacteria</taxon>
        <taxon>Pseudomonadati</taxon>
        <taxon>Dictyoglomota</taxon>
        <taxon>Dictyoglomia</taxon>
        <taxon>Dictyoglomales</taxon>
        <taxon>Dictyoglomaceae</taxon>
        <taxon>Dictyoglomus</taxon>
    </lineage>
</organism>